<evidence type="ECO:0000313" key="2">
    <source>
        <dbReference type="Proteomes" id="UP000434639"/>
    </source>
</evidence>
<dbReference type="Proteomes" id="UP000434639">
    <property type="component" value="Unassembled WGS sequence"/>
</dbReference>
<reference evidence="1 2" key="1">
    <citation type="journal article" date="2017" name="Int. J. Syst. Evol. Microbiol.">
        <title>Bacillus mangrovi sp. nov., isolated from a sediment sample from a mangrove forest.</title>
        <authorList>
            <person name="Gupta V."/>
            <person name="Singh P.K."/>
            <person name="Korpole S."/>
            <person name="Tanuku N.R.S."/>
            <person name="Pinnaka A.K."/>
        </authorList>
    </citation>
    <scope>NUCLEOTIDE SEQUENCE [LARGE SCALE GENOMIC DNA]</scope>
    <source>
        <strain evidence="1 2">KCTC 33872</strain>
    </source>
</reference>
<dbReference type="AlphaFoldDB" id="A0A7X2S4T1"/>
<dbReference type="RefSeq" id="WP_155111939.1">
    <property type="nucleotide sequence ID" value="NZ_WMIB01000006.1"/>
</dbReference>
<comment type="caution">
    <text evidence="1">The sequence shown here is derived from an EMBL/GenBank/DDBJ whole genome shotgun (WGS) entry which is preliminary data.</text>
</comment>
<organism evidence="1 2">
    <name type="scientific">Metabacillus mangrovi</name>
    <dbReference type="NCBI Taxonomy" id="1491830"/>
    <lineage>
        <taxon>Bacteria</taxon>
        <taxon>Bacillati</taxon>
        <taxon>Bacillota</taxon>
        <taxon>Bacilli</taxon>
        <taxon>Bacillales</taxon>
        <taxon>Bacillaceae</taxon>
        <taxon>Metabacillus</taxon>
    </lineage>
</organism>
<dbReference type="EMBL" id="WMIB01000006">
    <property type="protein sequence ID" value="MTH53407.1"/>
    <property type="molecule type" value="Genomic_DNA"/>
</dbReference>
<gene>
    <name evidence="1" type="ORF">GKZ89_08255</name>
</gene>
<accession>A0A7X2S4T1</accession>
<evidence type="ECO:0008006" key="3">
    <source>
        <dbReference type="Google" id="ProtNLM"/>
    </source>
</evidence>
<name>A0A7X2S4T1_9BACI</name>
<keyword evidence="2" id="KW-1185">Reference proteome</keyword>
<dbReference type="OrthoDB" id="2865734at2"/>
<sequence>MLETLILLAFAGGSYYLLQHRKNIMKAADLSRKAIYPQTKEEFSSTLVPSEWKEMEPISKETRSYQLVKWGTPGLLLVFAGASAVILVSDAEYNVLLLLNVFAGLFNLIKHQGNLFILEKGCIIDGKLYSFHQIKDFEAERITLSHSLYGLNSRLNKAYKLTFRYRNQWHYSRYVVIEDEKHLKKITDLLEERGVSGTIRASAPAVNKFTDR</sequence>
<proteinExistence type="predicted"/>
<evidence type="ECO:0000313" key="1">
    <source>
        <dbReference type="EMBL" id="MTH53407.1"/>
    </source>
</evidence>
<protein>
    <recommendedName>
        <fullName evidence="3">DUF5673 domain-containing protein</fullName>
    </recommendedName>
</protein>